<keyword evidence="2" id="KW-0813">Transport</keyword>
<dbReference type="Pfam" id="PF00005">
    <property type="entry name" value="ABC_tran"/>
    <property type="match status" value="1"/>
</dbReference>
<evidence type="ECO:0000313" key="6">
    <source>
        <dbReference type="EMBL" id="TYB81755.1"/>
    </source>
</evidence>
<dbReference type="RefSeq" id="WP_148377564.1">
    <property type="nucleotide sequence ID" value="NZ_VSIY01000005.1"/>
</dbReference>
<dbReference type="GO" id="GO:0140359">
    <property type="term" value="F:ABC-type transporter activity"/>
    <property type="evidence" value="ECO:0007669"/>
    <property type="project" value="InterPro"/>
</dbReference>
<proteinExistence type="inferred from homology"/>
<sequence length="224" mass="25100">MRDTNLRSGVELRDVSKSYKLKTGEVKPIINGLTTTVPWKNIGLVGRNGAGKSTFLRLLAGIIQPDEGEIRRNASISFPLGFRGSFHRDLSGIENVRFVSRIYGQNTEYIVDYVREFSELGGFLNEPYKTYSSGMGARLAFGLSLAMDFDIYLIDEIMSVGDKNFQEKSSAAFHERMKTACLYMVSHSMEVLEEYCEAGIMLENGVLTYFDDVSDAVAAYNDLF</sequence>
<accession>A0A5D0RLP2</accession>
<dbReference type="GO" id="GO:0016020">
    <property type="term" value="C:membrane"/>
    <property type="evidence" value="ECO:0007669"/>
    <property type="project" value="InterPro"/>
</dbReference>
<dbReference type="Proteomes" id="UP000322080">
    <property type="component" value="Unassembled WGS sequence"/>
</dbReference>
<dbReference type="EMBL" id="VSIY01000005">
    <property type="protein sequence ID" value="TYB81755.1"/>
    <property type="molecule type" value="Genomic_DNA"/>
</dbReference>
<dbReference type="InterPro" id="IPR050683">
    <property type="entry name" value="Bact_Polysacc_Export_ATP-bd"/>
</dbReference>
<protein>
    <submittedName>
        <fullName evidence="6">ABC transporter ATP-binding protein</fullName>
    </submittedName>
</protein>
<dbReference type="GO" id="GO:0016887">
    <property type="term" value="F:ATP hydrolysis activity"/>
    <property type="evidence" value="ECO:0007669"/>
    <property type="project" value="InterPro"/>
</dbReference>
<dbReference type="SUPFAM" id="SSF52540">
    <property type="entry name" value="P-loop containing nucleoside triphosphate hydrolases"/>
    <property type="match status" value="1"/>
</dbReference>
<evidence type="ECO:0000259" key="5">
    <source>
        <dbReference type="PROSITE" id="PS50893"/>
    </source>
</evidence>
<evidence type="ECO:0000256" key="3">
    <source>
        <dbReference type="ARBA" id="ARBA00022741"/>
    </source>
</evidence>
<comment type="similarity">
    <text evidence="1">Belongs to the ABC transporter superfamily.</text>
</comment>
<name>A0A5D0RLP2_9RHOB</name>
<dbReference type="PANTHER" id="PTHR46743:SF2">
    <property type="entry name" value="TEICHOIC ACIDS EXPORT ATP-BINDING PROTEIN TAGH"/>
    <property type="match status" value="1"/>
</dbReference>
<dbReference type="InterPro" id="IPR003593">
    <property type="entry name" value="AAA+_ATPase"/>
</dbReference>
<dbReference type="PROSITE" id="PS50893">
    <property type="entry name" value="ABC_TRANSPORTER_2"/>
    <property type="match status" value="1"/>
</dbReference>
<feature type="domain" description="ABC transporter" evidence="5">
    <location>
        <begin position="10"/>
        <end position="223"/>
    </location>
</feature>
<organism evidence="6 7">
    <name type="scientific">Maritimibacter fusiformis</name>
    <dbReference type="NCBI Taxonomy" id="2603819"/>
    <lineage>
        <taxon>Bacteria</taxon>
        <taxon>Pseudomonadati</taxon>
        <taxon>Pseudomonadota</taxon>
        <taxon>Alphaproteobacteria</taxon>
        <taxon>Rhodobacterales</taxon>
        <taxon>Roseobacteraceae</taxon>
        <taxon>Maritimibacter</taxon>
    </lineage>
</organism>
<comment type="caution">
    <text evidence="6">The sequence shown here is derived from an EMBL/GenBank/DDBJ whole genome shotgun (WGS) entry which is preliminary data.</text>
</comment>
<dbReference type="CDD" id="cd03220">
    <property type="entry name" value="ABC_KpsT_Wzt"/>
    <property type="match status" value="1"/>
</dbReference>
<evidence type="ECO:0000256" key="1">
    <source>
        <dbReference type="ARBA" id="ARBA00005417"/>
    </source>
</evidence>
<dbReference type="AlphaFoldDB" id="A0A5D0RLP2"/>
<keyword evidence="3" id="KW-0547">Nucleotide-binding</keyword>
<dbReference type="InterPro" id="IPR015860">
    <property type="entry name" value="ABC_transpr_TagH-like"/>
</dbReference>
<evidence type="ECO:0000313" key="7">
    <source>
        <dbReference type="Proteomes" id="UP000322080"/>
    </source>
</evidence>
<gene>
    <name evidence="6" type="ORF">FVF75_08600</name>
</gene>
<keyword evidence="7" id="KW-1185">Reference proteome</keyword>
<evidence type="ECO:0000256" key="4">
    <source>
        <dbReference type="ARBA" id="ARBA00022840"/>
    </source>
</evidence>
<dbReference type="PANTHER" id="PTHR46743">
    <property type="entry name" value="TEICHOIC ACIDS EXPORT ATP-BINDING PROTEIN TAGH"/>
    <property type="match status" value="1"/>
</dbReference>
<dbReference type="InterPro" id="IPR003439">
    <property type="entry name" value="ABC_transporter-like_ATP-bd"/>
</dbReference>
<dbReference type="SMART" id="SM00382">
    <property type="entry name" value="AAA"/>
    <property type="match status" value="1"/>
</dbReference>
<evidence type="ECO:0000256" key="2">
    <source>
        <dbReference type="ARBA" id="ARBA00022448"/>
    </source>
</evidence>
<reference evidence="6 7" key="1">
    <citation type="submission" date="2019-08" db="EMBL/GenBank/DDBJ databases">
        <title>Identification of a novel species of the genus Boseongicola.</title>
        <authorList>
            <person name="Zhang X.-Q."/>
        </authorList>
    </citation>
    <scope>NUCLEOTIDE SEQUENCE [LARGE SCALE GENOMIC DNA]</scope>
    <source>
        <strain evidence="6 7">HY14</strain>
    </source>
</reference>
<keyword evidence="4 6" id="KW-0067">ATP-binding</keyword>
<dbReference type="InterPro" id="IPR027417">
    <property type="entry name" value="P-loop_NTPase"/>
</dbReference>
<dbReference type="GO" id="GO:0005524">
    <property type="term" value="F:ATP binding"/>
    <property type="evidence" value="ECO:0007669"/>
    <property type="project" value="UniProtKB-KW"/>
</dbReference>
<dbReference type="Gene3D" id="3.40.50.300">
    <property type="entry name" value="P-loop containing nucleotide triphosphate hydrolases"/>
    <property type="match status" value="1"/>
</dbReference>